<proteinExistence type="predicted"/>
<evidence type="ECO:0000313" key="10">
    <source>
        <dbReference type="Proteomes" id="UP000799772"/>
    </source>
</evidence>
<dbReference type="GO" id="GO:0022857">
    <property type="term" value="F:transmembrane transporter activity"/>
    <property type="evidence" value="ECO:0007669"/>
    <property type="project" value="InterPro"/>
</dbReference>
<comment type="caution">
    <text evidence="9">The sequence shown here is derived from an EMBL/GenBank/DDBJ whole genome shotgun (WGS) entry which is preliminary data.</text>
</comment>
<dbReference type="InterPro" id="IPR036259">
    <property type="entry name" value="MFS_trans_sf"/>
</dbReference>
<accession>A0A9P4IP57</accession>
<evidence type="ECO:0000313" key="9">
    <source>
        <dbReference type="EMBL" id="KAF2102848.1"/>
    </source>
</evidence>
<evidence type="ECO:0000256" key="7">
    <source>
        <dbReference type="SAM" id="Phobius"/>
    </source>
</evidence>
<dbReference type="PANTHER" id="PTHR43791:SF103">
    <property type="entry name" value="MAJOR FACILITATOR SUPERFAMILY (MFS) PROFILE DOMAIN-CONTAINING PROTEIN-RELATED"/>
    <property type="match status" value="1"/>
</dbReference>
<feature type="transmembrane region" description="Helical" evidence="7">
    <location>
        <begin position="77"/>
        <end position="96"/>
    </location>
</feature>
<dbReference type="InterPro" id="IPR011701">
    <property type="entry name" value="MFS"/>
</dbReference>
<dbReference type="GO" id="GO:0016020">
    <property type="term" value="C:membrane"/>
    <property type="evidence" value="ECO:0007669"/>
    <property type="project" value="UniProtKB-SubCell"/>
</dbReference>
<evidence type="ECO:0000256" key="6">
    <source>
        <dbReference type="SAM" id="MobiDB-lite"/>
    </source>
</evidence>
<feature type="transmembrane region" description="Helical" evidence="7">
    <location>
        <begin position="337"/>
        <end position="356"/>
    </location>
</feature>
<feature type="domain" description="Major facilitator superfamily (MFS) profile" evidence="8">
    <location>
        <begin position="44"/>
        <end position="454"/>
    </location>
</feature>
<feature type="transmembrane region" description="Helical" evidence="7">
    <location>
        <begin position="307"/>
        <end position="325"/>
    </location>
</feature>
<evidence type="ECO:0000256" key="4">
    <source>
        <dbReference type="ARBA" id="ARBA00022989"/>
    </source>
</evidence>
<dbReference type="Gene3D" id="1.20.1250.20">
    <property type="entry name" value="MFS general substrate transporter like domains"/>
    <property type="match status" value="1"/>
</dbReference>
<dbReference type="Pfam" id="PF07690">
    <property type="entry name" value="MFS_1"/>
    <property type="match status" value="1"/>
</dbReference>
<evidence type="ECO:0000256" key="1">
    <source>
        <dbReference type="ARBA" id="ARBA00004141"/>
    </source>
</evidence>
<dbReference type="SUPFAM" id="SSF103473">
    <property type="entry name" value="MFS general substrate transporter"/>
    <property type="match status" value="1"/>
</dbReference>
<feature type="transmembrane region" description="Helical" evidence="7">
    <location>
        <begin position="204"/>
        <end position="224"/>
    </location>
</feature>
<feature type="transmembrane region" description="Helical" evidence="7">
    <location>
        <begin position="108"/>
        <end position="128"/>
    </location>
</feature>
<reference evidence="9" key="1">
    <citation type="journal article" date="2020" name="Stud. Mycol.">
        <title>101 Dothideomycetes genomes: a test case for predicting lifestyles and emergence of pathogens.</title>
        <authorList>
            <person name="Haridas S."/>
            <person name="Albert R."/>
            <person name="Binder M."/>
            <person name="Bloem J."/>
            <person name="Labutti K."/>
            <person name="Salamov A."/>
            <person name="Andreopoulos B."/>
            <person name="Baker S."/>
            <person name="Barry K."/>
            <person name="Bills G."/>
            <person name="Bluhm B."/>
            <person name="Cannon C."/>
            <person name="Castanera R."/>
            <person name="Culley D."/>
            <person name="Daum C."/>
            <person name="Ezra D."/>
            <person name="Gonzalez J."/>
            <person name="Henrissat B."/>
            <person name="Kuo A."/>
            <person name="Liang C."/>
            <person name="Lipzen A."/>
            <person name="Lutzoni F."/>
            <person name="Magnuson J."/>
            <person name="Mondo S."/>
            <person name="Nolan M."/>
            <person name="Ohm R."/>
            <person name="Pangilinan J."/>
            <person name="Park H.-J."/>
            <person name="Ramirez L."/>
            <person name="Alfaro M."/>
            <person name="Sun H."/>
            <person name="Tritt A."/>
            <person name="Yoshinaga Y."/>
            <person name="Zwiers L.-H."/>
            <person name="Turgeon B."/>
            <person name="Goodwin S."/>
            <person name="Spatafora J."/>
            <person name="Crous P."/>
            <person name="Grigoriev I."/>
        </authorList>
    </citation>
    <scope>NUCLEOTIDE SEQUENCE</scope>
    <source>
        <strain evidence="9">CBS 133067</strain>
    </source>
</reference>
<feature type="transmembrane region" description="Helical" evidence="7">
    <location>
        <begin position="170"/>
        <end position="192"/>
    </location>
</feature>
<evidence type="ECO:0000256" key="5">
    <source>
        <dbReference type="ARBA" id="ARBA00023136"/>
    </source>
</evidence>
<dbReference type="PROSITE" id="PS50850">
    <property type="entry name" value="MFS"/>
    <property type="match status" value="1"/>
</dbReference>
<dbReference type="AlphaFoldDB" id="A0A9P4IP57"/>
<feature type="region of interest" description="Disordered" evidence="6">
    <location>
        <begin position="1"/>
        <end position="20"/>
    </location>
</feature>
<name>A0A9P4IP57_9PEZI</name>
<keyword evidence="2" id="KW-0813">Transport</keyword>
<gene>
    <name evidence="9" type="ORF">NA57DRAFT_33621</name>
</gene>
<dbReference type="PANTHER" id="PTHR43791">
    <property type="entry name" value="PERMEASE-RELATED"/>
    <property type="match status" value="1"/>
</dbReference>
<protein>
    <submittedName>
        <fullName evidence="9">MFS general substrate transporter</fullName>
    </submittedName>
</protein>
<dbReference type="EMBL" id="ML978122">
    <property type="protein sequence ID" value="KAF2102848.1"/>
    <property type="molecule type" value="Genomic_DNA"/>
</dbReference>
<evidence type="ECO:0000256" key="2">
    <source>
        <dbReference type="ARBA" id="ARBA00022448"/>
    </source>
</evidence>
<feature type="transmembrane region" description="Helical" evidence="7">
    <location>
        <begin position="398"/>
        <end position="417"/>
    </location>
</feature>
<organism evidence="9 10">
    <name type="scientific">Rhizodiscina lignyota</name>
    <dbReference type="NCBI Taxonomy" id="1504668"/>
    <lineage>
        <taxon>Eukaryota</taxon>
        <taxon>Fungi</taxon>
        <taxon>Dikarya</taxon>
        <taxon>Ascomycota</taxon>
        <taxon>Pezizomycotina</taxon>
        <taxon>Dothideomycetes</taxon>
        <taxon>Pleosporomycetidae</taxon>
        <taxon>Aulographales</taxon>
        <taxon>Rhizodiscinaceae</taxon>
        <taxon>Rhizodiscina</taxon>
    </lineage>
</organism>
<keyword evidence="4 7" id="KW-1133">Transmembrane helix</keyword>
<evidence type="ECO:0000256" key="3">
    <source>
        <dbReference type="ARBA" id="ARBA00022692"/>
    </source>
</evidence>
<dbReference type="InterPro" id="IPR020846">
    <property type="entry name" value="MFS_dom"/>
</dbReference>
<keyword evidence="5 7" id="KW-0472">Membrane</keyword>
<feature type="transmembrane region" description="Helical" evidence="7">
    <location>
        <begin position="140"/>
        <end position="158"/>
    </location>
</feature>
<feature type="transmembrane region" description="Helical" evidence="7">
    <location>
        <begin position="429"/>
        <end position="450"/>
    </location>
</feature>
<feature type="compositionally biased region" description="Basic and acidic residues" evidence="6">
    <location>
        <begin position="1"/>
        <end position="10"/>
    </location>
</feature>
<keyword evidence="10" id="KW-1185">Reference proteome</keyword>
<feature type="transmembrane region" description="Helical" evidence="7">
    <location>
        <begin position="40"/>
        <end position="57"/>
    </location>
</feature>
<keyword evidence="3 7" id="KW-0812">Transmembrane</keyword>
<sequence length="502" mass="56115">MTSSIEKDVQVDSVPNRSEDEGQVEYFVDPEEEKKVVRKIDLYVMPALVIVFFFQFLDKQTINYAAVFGMQTDLHLSGSGFSWAITLYYFGQLASQYPSAYFISRFKVVRIVGITIAAWGACEMLIASTQNFGGLGTVRFFLGWFEGAASPGFVIITSNWYRRREHPARVAWWESCSGLSQIIGAVLMYLIGQANHLAIASWRVMYLVCGGATMLIGVCFAIFMPTDTTTAWFLKPDERRIATERLALDRSTRDRSSFNLEQVKEALMDPQTFLLFLEGLFICIPSAILKFSSLVISGFGFNKFQTMLVGLPAGAIQIITIWVAALGMQYTRDLRCFWGMVLSLAPLAGSICLLTLPASDKWGIVVATWFAACSSSLMVVSLSLAASNVKGNTKKSTVSAIFFVAYCTGCIISPQLWQAPDAPRYVKGCISSIVSWALLIITYAAHYLVLWRENVRRDRLQLENQLRENAEGVDIPEKEAHVGVSIDSDMTDRQDMKFRYTL</sequence>
<comment type="subcellular location">
    <subcellularLocation>
        <location evidence="1">Membrane</location>
        <topology evidence="1">Multi-pass membrane protein</topology>
    </subcellularLocation>
</comment>
<evidence type="ECO:0000259" key="8">
    <source>
        <dbReference type="PROSITE" id="PS50850"/>
    </source>
</evidence>
<dbReference type="Proteomes" id="UP000799772">
    <property type="component" value="Unassembled WGS sequence"/>
</dbReference>
<feature type="transmembrane region" description="Helical" evidence="7">
    <location>
        <begin position="362"/>
        <end position="386"/>
    </location>
</feature>
<feature type="transmembrane region" description="Helical" evidence="7">
    <location>
        <begin position="273"/>
        <end position="301"/>
    </location>
</feature>
<dbReference type="OrthoDB" id="6730379at2759"/>